<gene>
    <name evidence="2" type="ORF">KSF_045720</name>
</gene>
<protein>
    <recommendedName>
        <fullName evidence="1">PatA-like N-terminal domain-containing protein</fullName>
    </recommendedName>
</protein>
<organism evidence="2 3">
    <name type="scientific">Reticulibacter mediterranei</name>
    <dbReference type="NCBI Taxonomy" id="2778369"/>
    <lineage>
        <taxon>Bacteria</taxon>
        <taxon>Bacillati</taxon>
        <taxon>Chloroflexota</taxon>
        <taxon>Ktedonobacteria</taxon>
        <taxon>Ktedonobacterales</taxon>
        <taxon>Reticulibacteraceae</taxon>
        <taxon>Reticulibacter</taxon>
    </lineage>
</organism>
<proteinExistence type="predicted"/>
<comment type="caution">
    <text evidence="2">The sequence shown here is derived from an EMBL/GenBank/DDBJ whole genome shotgun (WGS) entry which is preliminary data.</text>
</comment>
<evidence type="ECO:0000259" key="1">
    <source>
        <dbReference type="Pfam" id="PF14332"/>
    </source>
</evidence>
<evidence type="ECO:0000313" key="2">
    <source>
        <dbReference type="EMBL" id="GHO94524.1"/>
    </source>
</evidence>
<dbReference type="RefSeq" id="WP_220205257.1">
    <property type="nucleotide sequence ID" value="NZ_BNJK01000001.1"/>
</dbReference>
<feature type="domain" description="PatA-like N-terminal" evidence="1">
    <location>
        <begin position="11"/>
        <end position="83"/>
    </location>
</feature>
<dbReference type="Proteomes" id="UP000597444">
    <property type="component" value="Unassembled WGS sequence"/>
</dbReference>
<reference evidence="2" key="1">
    <citation type="submission" date="2020-10" db="EMBL/GenBank/DDBJ databases">
        <title>Taxonomic study of unclassified bacteria belonging to the class Ktedonobacteria.</title>
        <authorList>
            <person name="Yabe S."/>
            <person name="Wang C.M."/>
            <person name="Zheng Y."/>
            <person name="Sakai Y."/>
            <person name="Cavaletti L."/>
            <person name="Monciardini P."/>
            <person name="Donadio S."/>
        </authorList>
    </citation>
    <scope>NUCLEOTIDE SEQUENCE</scope>
    <source>
        <strain evidence="2">ID150040</strain>
    </source>
</reference>
<evidence type="ECO:0000313" key="3">
    <source>
        <dbReference type="Proteomes" id="UP000597444"/>
    </source>
</evidence>
<dbReference type="Pfam" id="PF14332">
    <property type="entry name" value="DUF4388"/>
    <property type="match status" value="1"/>
</dbReference>
<sequence length="185" mass="20657">MMARGTATDKLSDVIQMLQMARKSGTLLVNRDALDHTIEQGVIILQNGQIIDASLGPYRGPEALQRLQAWQLCYFVFQAPTQTNSPPLPPVQMSPVNRNSLVGFAPISKPTTGSLGARHVPQRTRAVNEILPHFNRLGLTRLHRQLFLLIDGQRSVPELIILIGHRTDEVDTLLDDLERAGLIRW</sequence>
<dbReference type="AlphaFoldDB" id="A0A8J3N0T0"/>
<accession>A0A8J3N0T0</accession>
<dbReference type="EMBL" id="BNJK01000001">
    <property type="protein sequence ID" value="GHO94524.1"/>
    <property type="molecule type" value="Genomic_DNA"/>
</dbReference>
<keyword evidence="3" id="KW-1185">Reference proteome</keyword>
<dbReference type="InterPro" id="IPR025497">
    <property type="entry name" value="PatA-like_N"/>
</dbReference>
<name>A0A8J3N0T0_9CHLR</name>